<dbReference type="EMBL" id="UINC01035430">
    <property type="protein sequence ID" value="SVB27820.1"/>
    <property type="molecule type" value="Genomic_DNA"/>
</dbReference>
<organism evidence="4">
    <name type="scientific">marine metagenome</name>
    <dbReference type="NCBI Taxonomy" id="408172"/>
    <lineage>
        <taxon>unclassified sequences</taxon>
        <taxon>metagenomes</taxon>
        <taxon>ecological metagenomes</taxon>
    </lineage>
</organism>
<name>A0A382CNW6_9ZZZZ</name>
<feature type="non-terminal residue" evidence="4">
    <location>
        <position position="290"/>
    </location>
</feature>
<dbReference type="PANTHER" id="PTHR43205:SF7">
    <property type="entry name" value="PROSTAGLANDIN REDUCTASE 1"/>
    <property type="match status" value="1"/>
</dbReference>
<protein>
    <recommendedName>
        <fullName evidence="5">Enoyl reductase (ER) domain-containing protein</fullName>
    </recommendedName>
</protein>
<dbReference type="PANTHER" id="PTHR43205">
    <property type="entry name" value="PROSTAGLANDIN REDUCTASE"/>
    <property type="match status" value="1"/>
</dbReference>
<evidence type="ECO:0000313" key="4">
    <source>
        <dbReference type="EMBL" id="SVB27820.1"/>
    </source>
</evidence>
<evidence type="ECO:0000259" key="2">
    <source>
        <dbReference type="Pfam" id="PF00107"/>
    </source>
</evidence>
<dbReference type="AlphaFoldDB" id="A0A382CNW6"/>
<evidence type="ECO:0000256" key="1">
    <source>
        <dbReference type="ARBA" id="ARBA00023002"/>
    </source>
</evidence>
<dbReference type="SUPFAM" id="SSF51735">
    <property type="entry name" value="NAD(P)-binding Rossmann-fold domains"/>
    <property type="match status" value="1"/>
</dbReference>
<dbReference type="Pfam" id="PF16884">
    <property type="entry name" value="ADH_N_2"/>
    <property type="match status" value="1"/>
</dbReference>
<evidence type="ECO:0008006" key="5">
    <source>
        <dbReference type="Google" id="ProtNLM"/>
    </source>
</evidence>
<feature type="domain" description="Alcohol dehydrogenase-like C-terminal" evidence="2">
    <location>
        <begin position="155"/>
        <end position="289"/>
    </location>
</feature>
<evidence type="ECO:0000259" key="3">
    <source>
        <dbReference type="Pfam" id="PF16884"/>
    </source>
</evidence>
<dbReference type="InterPro" id="IPR013149">
    <property type="entry name" value="ADH-like_C"/>
</dbReference>
<keyword evidence="1" id="KW-0560">Oxidoreductase</keyword>
<dbReference type="CDD" id="cd05288">
    <property type="entry name" value="PGDH"/>
    <property type="match status" value="1"/>
</dbReference>
<dbReference type="FunFam" id="3.40.50.720:FF:000121">
    <property type="entry name" value="Prostaglandin reductase 2"/>
    <property type="match status" value="1"/>
</dbReference>
<feature type="domain" description="Oxidoreductase N-terminal" evidence="3">
    <location>
        <begin position="3"/>
        <end position="110"/>
    </location>
</feature>
<proteinExistence type="predicted"/>
<dbReference type="InterPro" id="IPR011032">
    <property type="entry name" value="GroES-like_sf"/>
</dbReference>
<gene>
    <name evidence="4" type="ORF">METZ01_LOCUS180674</name>
</gene>
<dbReference type="Pfam" id="PF00107">
    <property type="entry name" value="ADH_zinc_N"/>
    <property type="match status" value="1"/>
</dbReference>
<dbReference type="GO" id="GO:0016628">
    <property type="term" value="F:oxidoreductase activity, acting on the CH-CH group of donors, NAD or NADP as acceptor"/>
    <property type="evidence" value="ECO:0007669"/>
    <property type="project" value="InterPro"/>
</dbReference>
<dbReference type="InterPro" id="IPR045010">
    <property type="entry name" value="MDR_fam"/>
</dbReference>
<accession>A0A382CNW6</accession>
<dbReference type="InterPro" id="IPR041694">
    <property type="entry name" value="ADH_N_2"/>
</dbReference>
<sequence length="290" mass="30712">MNRRIVLAQRPTGLPRETDFRLEEAAVPEPAEGEILVRAQFLSLDPYMRGRMNEGASYAPGVALGEVMVGGAVGEVIASRHPTFGEGDIAQVYTGWQQFGVAAGENAHKVDPALAPISTSLGVLGMPGITAYFGLLDVGQPQTGETVVVSGAAGAVGSLVGQIARIKGCRVVGVAGSDAKVAWVTDELGFAGAFNYKTTADYGVTLSELCPDGVDVYFDNVGGAISDAVLPRMKIGGRISVCGQISQYNLNALEIGPRQTWHFIVKRLVMRGFLVFDYADRYSEALQELA</sequence>
<dbReference type="InterPro" id="IPR036291">
    <property type="entry name" value="NAD(P)-bd_dom_sf"/>
</dbReference>
<dbReference type="SUPFAM" id="SSF50129">
    <property type="entry name" value="GroES-like"/>
    <property type="match status" value="1"/>
</dbReference>
<reference evidence="4" key="1">
    <citation type="submission" date="2018-05" db="EMBL/GenBank/DDBJ databases">
        <authorList>
            <person name="Lanie J.A."/>
            <person name="Ng W.-L."/>
            <person name="Kazmierczak K.M."/>
            <person name="Andrzejewski T.M."/>
            <person name="Davidsen T.M."/>
            <person name="Wayne K.J."/>
            <person name="Tettelin H."/>
            <person name="Glass J.I."/>
            <person name="Rusch D."/>
            <person name="Podicherti R."/>
            <person name="Tsui H.-C.T."/>
            <person name="Winkler M.E."/>
        </authorList>
    </citation>
    <scope>NUCLEOTIDE SEQUENCE</scope>
</reference>
<dbReference type="Gene3D" id="3.90.180.10">
    <property type="entry name" value="Medium-chain alcohol dehydrogenases, catalytic domain"/>
    <property type="match status" value="1"/>
</dbReference>
<dbReference type="Gene3D" id="3.40.50.720">
    <property type="entry name" value="NAD(P)-binding Rossmann-like Domain"/>
    <property type="match status" value="1"/>
</dbReference>